<dbReference type="GO" id="GO:0005789">
    <property type="term" value="C:endoplasmic reticulum membrane"/>
    <property type="evidence" value="ECO:0007669"/>
    <property type="project" value="UniProtKB-SubCell"/>
</dbReference>
<keyword evidence="10 13" id="KW-0408">Iron</keyword>
<keyword evidence="6 13" id="KW-0479">Metal-binding</keyword>
<dbReference type="InterPro" id="IPR001128">
    <property type="entry name" value="Cyt_P450"/>
</dbReference>
<dbReference type="AlphaFoldDB" id="A0A1B6CHR8"/>
<evidence type="ECO:0000256" key="2">
    <source>
        <dbReference type="ARBA" id="ARBA00004174"/>
    </source>
</evidence>
<dbReference type="GO" id="GO:0004497">
    <property type="term" value="F:monooxygenase activity"/>
    <property type="evidence" value="ECO:0007669"/>
    <property type="project" value="UniProtKB-KW"/>
</dbReference>
<dbReference type="Gene3D" id="1.10.630.10">
    <property type="entry name" value="Cytochrome P450"/>
    <property type="match status" value="1"/>
</dbReference>
<keyword evidence="7" id="KW-0256">Endoplasmic reticulum</keyword>
<sequence>PSLVQLEGAMWKLVRKTTSPVFTLGKLKMMFGEIDSIALDLVRFLEQQMSSAPLEVRDLMAQFSTKVIGSVAFGVDMDILGDPDSEFMKYAPNAFIFDARRIAYELLSSVCPKLRNLLGLKIFNPDREKFFIDFTKKAVEVREKKVRYRNDLLQHLMDMKVEEGVKKLEDNEAKGEGVFQNENLLPANVFIFFFAGVDTTTLSLSHLLLELALHPEIQDKAREEIMMATNNTENVTYEIVQGMKYLDQVISENLRKHTPLLYFTRKVTRDYRIPGTDVVLNKNVGIIIPSYAIHNDPKYYPEPRKFDPERFSEQNASKLKKFTYMPFGGGPRLCVAKRFALLEQKITLTRLLPRFRFGVCEKTEYPLDYEPSTMFPIPKKGIWLKVERLQK</sequence>
<evidence type="ECO:0000256" key="7">
    <source>
        <dbReference type="ARBA" id="ARBA00022824"/>
    </source>
</evidence>
<comment type="cofactor">
    <cofactor evidence="1 13">
        <name>heme</name>
        <dbReference type="ChEBI" id="CHEBI:30413"/>
    </cofactor>
</comment>
<evidence type="ECO:0000313" key="15">
    <source>
        <dbReference type="EMBL" id="JAS12865.1"/>
    </source>
</evidence>
<reference evidence="15" key="1">
    <citation type="submission" date="2015-12" db="EMBL/GenBank/DDBJ databases">
        <title>De novo transcriptome assembly of four potential Pierce s Disease insect vectors from Arizona vineyards.</title>
        <authorList>
            <person name="Tassone E.E."/>
        </authorList>
    </citation>
    <scope>NUCLEOTIDE SEQUENCE</scope>
</reference>
<comment type="similarity">
    <text evidence="4 14">Belongs to the cytochrome P450 family.</text>
</comment>
<dbReference type="PRINTS" id="PR00463">
    <property type="entry name" value="EP450I"/>
</dbReference>
<feature type="non-terminal residue" evidence="15">
    <location>
        <position position="1"/>
    </location>
</feature>
<proteinExistence type="inferred from homology"/>
<dbReference type="InterPro" id="IPR036396">
    <property type="entry name" value="Cyt_P450_sf"/>
</dbReference>
<keyword evidence="5 13" id="KW-0349">Heme</keyword>
<dbReference type="FunFam" id="1.10.630.10:FF:000182">
    <property type="entry name" value="Cytochrome P450 3A4"/>
    <property type="match status" value="1"/>
</dbReference>
<dbReference type="PROSITE" id="PS00086">
    <property type="entry name" value="CYTOCHROME_P450"/>
    <property type="match status" value="1"/>
</dbReference>
<evidence type="ECO:0000256" key="8">
    <source>
        <dbReference type="ARBA" id="ARBA00022848"/>
    </source>
</evidence>
<gene>
    <name evidence="15" type="ORF">g.29562</name>
</gene>
<keyword evidence="9 14" id="KW-0560">Oxidoreductase</keyword>
<evidence type="ECO:0000256" key="12">
    <source>
        <dbReference type="ARBA" id="ARBA00023136"/>
    </source>
</evidence>
<evidence type="ECO:0000256" key="13">
    <source>
        <dbReference type="PIRSR" id="PIRSR602401-1"/>
    </source>
</evidence>
<evidence type="ECO:0008006" key="16">
    <source>
        <dbReference type="Google" id="ProtNLM"/>
    </source>
</evidence>
<keyword evidence="12" id="KW-0472">Membrane</keyword>
<dbReference type="GO" id="GO:0005506">
    <property type="term" value="F:iron ion binding"/>
    <property type="evidence" value="ECO:0007669"/>
    <property type="project" value="InterPro"/>
</dbReference>
<dbReference type="PRINTS" id="PR00385">
    <property type="entry name" value="P450"/>
</dbReference>
<keyword evidence="8" id="KW-0492">Microsome</keyword>
<dbReference type="PANTHER" id="PTHR24292:SF54">
    <property type="entry name" value="CYP9F3-RELATED"/>
    <property type="match status" value="1"/>
</dbReference>
<dbReference type="InterPro" id="IPR002401">
    <property type="entry name" value="Cyt_P450_E_grp-I"/>
</dbReference>
<comment type="subcellular location">
    <subcellularLocation>
        <location evidence="3">Endoplasmic reticulum membrane</location>
        <topology evidence="3">Peripheral membrane protein</topology>
    </subcellularLocation>
    <subcellularLocation>
        <location evidence="2">Microsome membrane</location>
        <topology evidence="2">Peripheral membrane protein</topology>
    </subcellularLocation>
</comment>
<evidence type="ECO:0000256" key="4">
    <source>
        <dbReference type="ARBA" id="ARBA00010617"/>
    </source>
</evidence>
<dbReference type="EMBL" id="GEDC01024433">
    <property type="protein sequence ID" value="JAS12865.1"/>
    <property type="molecule type" value="Transcribed_RNA"/>
</dbReference>
<dbReference type="InterPro" id="IPR050476">
    <property type="entry name" value="Insect_CytP450_Detox"/>
</dbReference>
<keyword evidence="11 14" id="KW-0503">Monooxygenase</keyword>
<dbReference type="GO" id="GO:0016705">
    <property type="term" value="F:oxidoreductase activity, acting on paired donors, with incorporation or reduction of molecular oxygen"/>
    <property type="evidence" value="ECO:0007669"/>
    <property type="project" value="InterPro"/>
</dbReference>
<dbReference type="Pfam" id="PF00067">
    <property type="entry name" value="p450"/>
    <property type="match status" value="1"/>
</dbReference>
<accession>A0A1B6CHR8</accession>
<evidence type="ECO:0000256" key="9">
    <source>
        <dbReference type="ARBA" id="ARBA00023002"/>
    </source>
</evidence>
<dbReference type="SUPFAM" id="SSF48264">
    <property type="entry name" value="Cytochrome P450"/>
    <property type="match status" value="1"/>
</dbReference>
<evidence type="ECO:0000256" key="1">
    <source>
        <dbReference type="ARBA" id="ARBA00001971"/>
    </source>
</evidence>
<feature type="binding site" description="axial binding residue" evidence="13">
    <location>
        <position position="334"/>
    </location>
    <ligand>
        <name>heme</name>
        <dbReference type="ChEBI" id="CHEBI:30413"/>
    </ligand>
    <ligandPart>
        <name>Fe</name>
        <dbReference type="ChEBI" id="CHEBI:18248"/>
    </ligandPart>
</feature>
<name>A0A1B6CHR8_9HEMI</name>
<evidence type="ECO:0000256" key="10">
    <source>
        <dbReference type="ARBA" id="ARBA00023004"/>
    </source>
</evidence>
<evidence type="ECO:0000256" key="11">
    <source>
        <dbReference type="ARBA" id="ARBA00023033"/>
    </source>
</evidence>
<dbReference type="PANTHER" id="PTHR24292">
    <property type="entry name" value="CYTOCHROME P450"/>
    <property type="match status" value="1"/>
</dbReference>
<organism evidence="15">
    <name type="scientific">Clastoptera arizonana</name>
    <name type="common">Arizona spittle bug</name>
    <dbReference type="NCBI Taxonomy" id="38151"/>
    <lineage>
        <taxon>Eukaryota</taxon>
        <taxon>Metazoa</taxon>
        <taxon>Ecdysozoa</taxon>
        <taxon>Arthropoda</taxon>
        <taxon>Hexapoda</taxon>
        <taxon>Insecta</taxon>
        <taxon>Pterygota</taxon>
        <taxon>Neoptera</taxon>
        <taxon>Paraneoptera</taxon>
        <taxon>Hemiptera</taxon>
        <taxon>Auchenorrhyncha</taxon>
        <taxon>Cercopoidea</taxon>
        <taxon>Clastopteridae</taxon>
        <taxon>Clastoptera</taxon>
    </lineage>
</organism>
<evidence type="ECO:0000256" key="6">
    <source>
        <dbReference type="ARBA" id="ARBA00022723"/>
    </source>
</evidence>
<dbReference type="GO" id="GO:0020037">
    <property type="term" value="F:heme binding"/>
    <property type="evidence" value="ECO:0007669"/>
    <property type="project" value="InterPro"/>
</dbReference>
<dbReference type="InterPro" id="IPR017972">
    <property type="entry name" value="Cyt_P450_CS"/>
</dbReference>
<dbReference type="CDD" id="cd11056">
    <property type="entry name" value="CYP6-like"/>
    <property type="match status" value="1"/>
</dbReference>
<evidence type="ECO:0000256" key="14">
    <source>
        <dbReference type="RuleBase" id="RU000461"/>
    </source>
</evidence>
<protein>
    <recommendedName>
        <fullName evidence="16">Cytochrome P450</fullName>
    </recommendedName>
</protein>
<evidence type="ECO:0000256" key="5">
    <source>
        <dbReference type="ARBA" id="ARBA00022617"/>
    </source>
</evidence>
<evidence type="ECO:0000256" key="3">
    <source>
        <dbReference type="ARBA" id="ARBA00004406"/>
    </source>
</evidence>